<feature type="signal peptide" evidence="1">
    <location>
        <begin position="1"/>
        <end position="21"/>
    </location>
</feature>
<sequence>MNTNINIINIILIFTLHFIVDDNDDNNNIFNEVEDPRYNTQTYKFSLDDLNKAYNDLINNRLRLLDIS</sequence>
<organism evidence="2 3">
    <name type="scientific">Rhizophagus irregularis</name>
    <dbReference type="NCBI Taxonomy" id="588596"/>
    <lineage>
        <taxon>Eukaryota</taxon>
        <taxon>Fungi</taxon>
        <taxon>Fungi incertae sedis</taxon>
        <taxon>Mucoromycota</taxon>
        <taxon>Glomeromycotina</taxon>
        <taxon>Glomeromycetes</taxon>
        <taxon>Glomerales</taxon>
        <taxon>Glomeraceae</taxon>
        <taxon>Rhizophagus</taxon>
    </lineage>
</organism>
<name>A0A2N0RYT9_9GLOM</name>
<dbReference type="EMBL" id="LLXH01000329">
    <property type="protein sequence ID" value="PKC68481.1"/>
    <property type="molecule type" value="Genomic_DNA"/>
</dbReference>
<evidence type="ECO:0000256" key="1">
    <source>
        <dbReference type="SAM" id="SignalP"/>
    </source>
</evidence>
<dbReference type="AlphaFoldDB" id="A0A2N0RYT9"/>
<protein>
    <submittedName>
        <fullName evidence="2">Uncharacterized protein</fullName>
    </submittedName>
</protein>
<accession>A0A2N0RYT9</accession>
<evidence type="ECO:0000313" key="3">
    <source>
        <dbReference type="Proteomes" id="UP000232688"/>
    </source>
</evidence>
<reference evidence="2 3" key="1">
    <citation type="submission" date="2017-10" db="EMBL/GenBank/DDBJ databases">
        <title>Extensive intraspecific genome diversity in a model arbuscular mycorrhizal fungus.</title>
        <authorList>
            <person name="Chen E.C.H."/>
            <person name="Morin E."/>
            <person name="Baudet D."/>
            <person name="Noel J."/>
            <person name="Ndikumana S."/>
            <person name="Charron P."/>
            <person name="St-Onge C."/>
            <person name="Giorgi J."/>
            <person name="Grigoriev I.V."/>
            <person name="Roux C."/>
            <person name="Martin F.M."/>
            <person name="Corradi N."/>
        </authorList>
    </citation>
    <scope>NUCLEOTIDE SEQUENCE [LARGE SCALE GENOMIC DNA]</scope>
    <source>
        <strain evidence="2 3">A1</strain>
    </source>
</reference>
<evidence type="ECO:0000313" key="2">
    <source>
        <dbReference type="EMBL" id="PKC68481.1"/>
    </source>
</evidence>
<proteinExistence type="predicted"/>
<keyword evidence="1" id="KW-0732">Signal</keyword>
<dbReference type="VEuPathDB" id="FungiDB:RhiirA1_457156"/>
<comment type="caution">
    <text evidence="2">The sequence shown here is derived from an EMBL/GenBank/DDBJ whole genome shotgun (WGS) entry which is preliminary data.</text>
</comment>
<feature type="chain" id="PRO_5014955529" evidence="1">
    <location>
        <begin position="22"/>
        <end position="68"/>
    </location>
</feature>
<gene>
    <name evidence="2" type="ORF">RhiirA1_457156</name>
</gene>
<reference evidence="2 3" key="2">
    <citation type="submission" date="2017-10" db="EMBL/GenBank/DDBJ databases">
        <title>Genome analyses suggest a sexual origin of heterokaryosis in a supposedly ancient asexual fungus.</title>
        <authorList>
            <person name="Corradi N."/>
            <person name="Sedzielewska K."/>
            <person name="Noel J."/>
            <person name="Charron P."/>
            <person name="Farinelli L."/>
            <person name="Marton T."/>
            <person name="Kruger M."/>
            <person name="Pelin A."/>
            <person name="Brachmann A."/>
            <person name="Corradi N."/>
        </authorList>
    </citation>
    <scope>NUCLEOTIDE SEQUENCE [LARGE SCALE GENOMIC DNA]</scope>
    <source>
        <strain evidence="2 3">A1</strain>
    </source>
</reference>
<dbReference type="Proteomes" id="UP000232688">
    <property type="component" value="Unassembled WGS sequence"/>
</dbReference>